<feature type="coiled-coil region" evidence="1">
    <location>
        <begin position="174"/>
        <end position="258"/>
    </location>
</feature>
<sequence length="481" mass="49213">MVKTPKTRHSKPQRERVTIELEPDAVSRVEETDEDVDGGQPPEPQPAAEFVEAEKEGVSEPAAESADEPATAAEPAEAAGEREPAADSETEAPRPYGYGFEAEETPRRERPEELDAGAVAAPEQPAIVSAPKRNGLAPVAAGLIGAVLALIGAGGLQYAGVLGSPGAASGAPALDGVQSEIASLQQEVAALKQDTAAPDADIAGQVDGLSASLDQVRADVAALQQAVGSGSGGDNAGLQALDNRVKEIETAIASLGQTGAQAPAAEIAALGDRIAGLETLVKSAGEKATADEGRLATLEENVAALSGKIDAQAAQPKIAMAIATSALKAAVDRGAPFLAELETFAAIAPDAPEIPELRAYAEKGVASREDILAETDEAAKTMIAAERTVDTNAGFFERLLHSAESLVTVRPIGAVEGEGVPETVARMEVALNAGDYAAAIAEYEKLPENVQAAAGVFIEKVRNRLAVERLLDQAVAGAMKA</sequence>
<dbReference type="RefSeq" id="WP_353644145.1">
    <property type="nucleotide sequence ID" value="NZ_CP159253.1"/>
</dbReference>
<accession>A0AAU8CNK4</accession>
<feature type="region of interest" description="Disordered" evidence="2">
    <location>
        <begin position="1"/>
        <end position="117"/>
    </location>
</feature>
<gene>
    <name evidence="3" type="ORF">ABVK50_24300</name>
</gene>
<dbReference type="AlphaFoldDB" id="A0AAU8CNK4"/>
<dbReference type="Gene3D" id="1.20.5.340">
    <property type="match status" value="1"/>
</dbReference>
<proteinExistence type="predicted"/>
<evidence type="ECO:0000256" key="1">
    <source>
        <dbReference type="SAM" id="Coils"/>
    </source>
</evidence>
<keyword evidence="1" id="KW-0175">Coiled coil</keyword>
<feature type="compositionally biased region" description="Low complexity" evidence="2">
    <location>
        <begin position="60"/>
        <end position="78"/>
    </location>
</feature>
<feature type="compositionally biased region" description="Basic and acidic residues" evidence="2">
    <location>
        <begin position="12"/>
        <end position="30"/>
    </location>
</feature>
<feature type="compositionally biased region" description="Basic residues" evidence="2">
    <location>
        <begin position="1"/>
        <end position="11"/>
    </location>
</feature>
<dbReference type="EMBL" id="CP159253">
    <property type="protein sequence ID" value="XCG48324.1"/>
    <property type="molecule type" value="Genomic_DNA"/>
</dbReference>
<organism evidence="3">
    <name type="scientific">Mesorhizobium sp. WSM2240</name>
    <dbReference type="NCBI Taxonomy" id="3228851"/>
    <lineage>
        <taxon>Bacteria</taxon>
        <taxon>Pseudomonadati</taxon>
        <taxon>Pseudomonadota</taxon>
        <taxon>Alphaproteobacteria</taxon>
        <taxon>Hyphomicrobiales</taxon>
        <taxon>Phyllobacteriaceae</taxon>
        <taxon>Mesorhizobium</taxon>
    </lineage>
</organism>
<evidence type="ECO:0000256" key="2">
    <source>
        <dbReference type="SAM" id="MobiDB-lite"/>
    </source>
</evidence>
<evidence type="ECO:0000313" key="3">
    <source>
        <dbReference type="EMBL" id="XCG48324.1"/>
    </source>
</evidence>
<name>A0AAU8CNK4_9HYPH</name>
<protein>
    <submittedName>
        <fullName evidence="3">Phage tail protein</fullName>
    </submittedName>
</protein>
<reference evidence="3" key="1">
    <citation type="submission" date="2024-06" db="EMBL/GenBank/DDBJ databases">
        <title>Mesorhizobium karijinii sp. nov., a symbiont of the iconic Swainsona formosa from arid Australia.</title>
        <authorList>
            <person name="Hill Y.J."/>
            <person name="Watkin E.L.J."/>
            <person name="O'Hara G.W."/>
            <person name="Terpolilli J."/>
            <person name="Tye M.L."/>
            <person name="Kohlmeier M.G."/>
        </authorList>
    </citation>
    <scope>NUCLEOTIDE SEQUENCE</scope>
    <source>
        <strain evidence="3">WSM2240</strain>
    </source>
</reference>
<feature type="compositionally biased region" description="Basic and acidic residues" evidence="2">
    <location>
        <begin position="104"/>
        <end position="113"/>
    </location>
</feature>